<dbReference type="InParanoid" id="A0A0D0CTR4"/>
<dbReference type="AlphaFoldDB" id="A0A0D0CTR4"/>
<name>A0A0D0CTR4_9AGAM</name>
<dbReference type="EMBL" id="KN828897">
    <property type="protein sequence ID" value="KIK74401.1"/>
    <property type="molecule type" value="Genomic_DNA"/>
</dbReference>
<protein>
    <submittedName>
        <fullName evidence="2">Uncharacterized protein</fullName>
    </submittedName>
</protein>
<sequence>TCTLCGKQGHTIESCWKLGGGMAGCHEEVLMKIHADKLTRRGGSQMSSGHSTPHPVSAPSGLPSVHYDKSGHAYILDSVTGVVTVPLSILHTSMLLHPINVSTL</sequence>
<proteinExistence type="predicted"/>
<dbReference type="HOGENOM" id="CLU_2256472_0_0_1"/>
<evidence type="ECO:0000256" key="1">
    <source>
        <dbReference type="SAM" id="MobiDB-lite"/>
    </source>
</evidence>
<organism evidence="2 3">
    <name type="scientific">Paxillus rubicundulus Ve08.2h10</name>
    <dbReference type="NCBI Taxonomy" id="930991"/>
    <lineage>
        <taxon>Eukaryota</taxon>
        <taxon>Fungi</taxon>
        <taxon>Dikarya</taxon>
        <taxon>Basidiomycota</taxon>
        <taxon>Agaricomycotina</taxon>
        <taxon>Agaricomycetes</taxon>
        <taxon>Agaricomycetidae</taxon>
        <taxon>Boletales</taxon>
        <taxon>Paxilineae</taxon>
        <taxon>Paxillaceae</taxon>
        <taxon>Paxillus</taxon>
    </lineage>
</organism>
<dbReference type="Proteomes" id="UP000054538">
    <property type="component" value="Unassembled WGS sequence"/>
</dbReference>
<feature type="region of interest" description="Disordered" evidence="1">
    <location>
        <begin position="40"/>
        <end position="60"/>
    </location>
</feature>
<keyword evidence="3" id="KW-1185">Reference proteome</keyword>
<feature type="compositionally biased region" description="Polar residues" evidence="1">
    <location>
        <begin position="42"/>
        <end position="51"/>
    </location>
</feature>
<feature type="non-terminal residue" evidence="2">
    <location>
        <position position="1"/>
    </location>
</feature>
<reference evidence="3" key="2">
    <citation type="submission" date="2015-01" db="EMBL/GenBank/DDBJ databases">
        <title>Evolutionary Origins and Diversification of the Mycorrhizal Mutualists.</title>
        <authorList>
            <consortium name="DOE Joint Genome Institute"/>
            <consortium name="Mycorrhizal Genomics Consortium"/>
            <person name="Kohler A."/>
            <person name="Kuo A."/>
            <person name="Nagy L.G."/>
            <person name="Floudas D."/>
            <person name="Copeland A."/>
            <person name="Barry K.W."/>
            <person name="Cichocki N."/>
            <person name="Veneault-Fourrey C."/>
            <person name="LaButti K."/>
            <person name="Lindquist E.A."/>
            <person name="Lipzen A."/>
            <person name="Lundell T."/>
            <person name="Morin E."/>
            <person name="Murat C."/>
            <person name="Riley R."/>
            <person name="Ohm R."/>
            <person name="Sun H."/>
            <person name="Tunlid A."/>
            <person name="Henrissat B."/>
            <person name="Grigoriev I.V."/>
            <person name="Hibbett D.S."/>
            <person name="Martin F."/>
        </authorList>
    </citation>
    <scope>NUCLEOTIDE SEQUENCE [LARGE SCALE GENOMIC DNA]</scope>
    <source>
        <strain evidence="3">Ve08.2h10</strain>
    </source>
</reference>
<accession>A0A0D0CTR4</accession>
<evidence type="ECO:0000313" key="3">
    <source>
        <dbReference type="Proteomes" id="UP000054538"/>
    </source>
</evidence>
<reference evidence="2 3" key="1">
    <citation type="submission" date="2014-04" db="EMBL/GenBank/DDBJ databases">
        <authorList>
            <consortium name="DOE Joint Genome Institute"/>
            <person name="Kuo A."/>
            <person name="Kohler A."/>
            <person name="Jargeat P."/>
            <person name="Nagy L.G."/>
            <person name="Floudas D."/>
            <person name="Copeland A."/>
            <person name="Barry K.W."/>
            <person name="Cichocki N."/>
            <person name="Veneault-Fourrey C."/>
            <person name="LaButti K."/>
            <person name="Lindquist E.A."/>
            <person name="Lipzen A."/>
            <person name="Lundell T."/>
            <person name="Morin E."/>
            <person name="Murat C."/>
            <person name="Sun H."/>
            <person name="Tunlid A."/>
            <person name="Henrissat B."/>
            <person name="Grigoriev I.V."/>
            <person name="Hibbett D.S."/>
            <person name="Martin F."/>
            <person name="Nordberg H.P."/>
            <person name="Cantor M.N."/>
            <person name="Hua S.X."/>
        </authorList>
    </citation>
    <scope>NUCLEOTIDE SEQUENCE [LARGE SCALE GENOMIC DNA]</scope>
    <source>
        <strain evidence="2 3">Ve08.2h10</strain>
    </source>
</reference>
<gene>
    <name evidence="2" type="ORF">PAXRUDRAFT_175793</name>
</gene>
<evidence type="ECO:0000313" key="2">
    <source>
        <dbReference type="EMBL" id="KIK74401.1"/>
    </source>
</evidence>